<evidence type="ECO:0000313" key="1">
    <source>
        <dbReference type="EMBL" id="GAY20090.1"/>
    </source>
</evidence>
<dbReference type="InterPro" id="IPR021341">
    <property type="entry name" value="DUF2958"/>
</dbReference>
<evidence type="ECO:0000313" key="2">
    <source>
        <dbReference type="Proteomes" id="UP000221538"/>
    </source>
</evidence>
<gene>
    <name evidence="1" type="ORF">SFOMI_0612</name>
</gene>
<organism evidence="1 2">
    <name type="scientific">Sphingobium fuliginis (strain ATCC 27551)</name>
    <dbReference type="NCBI Taxonomy" id="336203"/>
    <lineage>
        <taxon>Bacteria</taxon>
        <taxon>Pseudomonadati</taxon>
        <taxon>Pseudomonadota</taxon>
        <taxon>Alphaproteobacteria</taxon>
        <taxon>Sphingomonadales</taxon>
        <taxon>Sphingomonadaceae</taxon>
        <taxon>Sphingobium</taxon>
    </lineage>
</organism>
<accession>A0A292ZB59</accession>
<proteinExistence type="predicted"/>
<protein>
    <recommendedName>
        <fullName evidence="3">DUF2958 domain-containing protein</fullName>
    </recommendedName>
</protein>
<name>A0A292ZB59_SPHSA</name>
<comment type="caution">
    <text evidence="1">The sequence shown here is derived from an EMBL/GenBank/DDBJ whole genome shotgun (WGS) entry which is preliminary data.</text>
</comment>
<dbReference type="AlphaFoldDB" id="A0A292ZB59"/>
<evidence type="ECO:0008006" key="3">
    <source>
        <dbReference type="Google" id="ProtNLM"/>
    </source>
</evidence>
<dbReference type="Pfam" id="PF11171">
    <property type="entry name" value="DUF2958"/>
    <property type="match status" value="1"/>
</dbReference>
<reference evidence="1 2" key="1">
    <citation type="journal article" date="2013" name="Biodegradation">
        <title>Occurrence of 4-tert-butylphenol (4-t-BP) biodegradation in an aquatic sample caused by the presence of Spirodela polyrrhiza and isolation of a 4-t-BP-utilizing bacterium.</title>
        <authorList>
            <person name="Ogata Y."/>
            <person name="Toyama T."/>
            <person name="Yu N."/>
            <person name="Wang X."/>
            <person name="Sei K."/>
            <person name="Ike M."/>
        </authorList>
    </citation>
    <scope>NUCLEOTIDE SEQUENCE [LARGE SCALE GENOMIC DNA]</scope>
    <source>
        <strain evidence="1 2">OMI</strain>
    </source>
</reference>
<dbReference type="Proteomes" id="UP000221538">
    <property type="component" value="Unassembled WGS sequence"/>
</dbReference>
<sequence>METVMQLITDTIRAQLIANGRLSIEHPEFDPKPVVKLFTPDAGATWLISECDPQEPDILYGLCDPGLGEPELGTVSLAEIEALRGPLGLPVERDLYFEAKYPLSRYARMAIAAGVVIT</sequence>
<reference evidence="1 2" key="2">
    <citation type="journal article" date="2013" name="Environ. Sci. Technol.">
        <title>The 4-tert-butylphenol-utilizing bacterium Sphingobium fuliginis OMI can degrade bisphenols via phenolic ring hydroxylation and meta-cleavage pathway.</title>
        <authorList>
            <person name="Ogata Y."/>
            <person name="Goda S."/>
            <person name="Toyama T."/>
            <person name="Sei K."/>
            <person name="Ike M."/>
        </authorList>
    </citation>
    <scope>NUCLEOTIDE SEQUENCE [LARGE SCALE GENOMIC DNA]</scope>
    <source>
        <strain evidence="1 2">OMI</strain>
    </source>
</reference>
<dbReference type="EMBL" id="BEWI01000030">
    <property type="protein sequence ID" value="GAY20090.1"/>
    <property type="molecule type" value="Genomic_DNA"/>
</dbReference>